<feature type="compositionally biased region" description="Low complexity" evidence="1">
    <location>
        <begin position="365"/>
        <end position="377"/>
    </location>
</feature>
<protein>
    <submittedName>
        <fullName evidence="3">Chaperone DnaJ</fullName>
    </submittedName>
</protein>
<feature type="region of interest" description="Disordered" evidence="1">
    <location>
        <begin position="239"/>
        <end position="419"/>
    </location>
</feature>
<evidence type="ECO:0000313" key="4">
    <source>
        <dbReference type="Proteomes" id="UP000325315"/>
    </source>
</evidence>
<feature type="region of interest" description="Disordered" evidence="1">
    <location>
        <begin position="448"/>
        <end position="477"/>
    </location>
</feature>
<evidence type="ECO:0000256" key="1">
    <source>
        <dbReference type="SAM" id="MobiDB-lite"/>
    </source>
</evidence>
<comment type="caution">
    <text evidence="3">The sequence shown here is derived from an EMBL/GenBank/DDBJ whole genome shotgun (WGS) entry which is preliminary data.</text>
</comment>
<feature type="compositionally biased region" description="Basic and acidic residues" evidence="1">
    <location>
        <begin position="466"/>
        <end position="475"/>
    </location>
</feature>
<feature type="compositionally biased region" description="Polar residues" evidence="1">
    <location>
        <begin position="143"/>
        <end position="155"/>
    </location>
</feature>
<reference evidence="4" key="1">
    <citation type="journal article" date="2019" name="Plant Biotechnol. J.">
        <title>Genome sequencing of the Australian wild diploid species Gossypium australe highlights disease resistance and delayed gland morphogenesis.</title>
        <authorList>
            <person name="Cai Y."/>
            <person name="Cai X."/>
            <person name="Wang Q."/>
            <person name="Wang P."/>
            <person name="Zhang Y."/>
            <person name="Cai C."/>
            <person name="Xu Y."/>
            <person name="Wang K."/>
            <person name="Zhou Z."/>
            <person name="Wang C."/>
            <person name="Geng S."/>
            <person name="Li B."/>
            <person name="Dong Q."/>
            <person name="Hou Y."/>
            <person name="Wang H."/>
            <person name="Ai P."/>
            <person name="Liu Z."/>
            <person name="Yi F."/>
            <person name="Sun M."/>
            <person name="An G."/>
            <person name="Cheng J."/>
            <person name="Zhang Y."/>
            <person name="Shi Q."/>
            <person name="Xie Y."/>
            <person name="Shi X."/>
            <person name="Chang Y."/>
            <person name="Huang F."/>
            <person name="Chen Y."/>
            <person name="Hong S."/>
            <person name="Mi L."/>
            <person name="Sun Q."/>
            <person name="Zhang L."/>
            <person name="Zhou B."/>
            <person name="Peng R."/>
            <person name="Zhang X."/>
            <person name="Liu F."/>
        </authorList>
    </citation>
    <scope>NUCLEOTIDE SEQUENCE [LARGE SCALE GENOMIC DNA]</scope>
    <source>
        <strain evidence="4">cv. PA1801</strain>
    </source>
</reference>
<dbReference type="Pfam" id="PF00226">
    <property type="entry name" value="DnaJ"/>
    <property type="match status" value="1"/>
</dbReference>
<gene>
    <name evidence="3" type="primary">dnaJ</name>
    <name evidence="3" type="ORF">EPI10_003837</name>
</gene>
<feature type="compositionally biased region" description="Low complexity" evidence="1">
    <location>
        <begin position="262"/>
        <end position="276"/>
    </location>
</feature>
<dbReference type="SMART" id="SM00271">
    <property type="entry name" value="DnaJ"/>
    <property type="match status" value="1"/>
</dbReference>
<dbReference type="InterPro" id="IPR036869">
    <property type="entry name" value="J_dom_sf"/>
</dbReference>
<feature type="region of interest" description="Disordered" evidence="1">
    <location>
        <begin position="842"/>
        <end position="911"/>
    </location>
</feature>
<dbReference type="Gene3D" id="1.10.287.110">
    <property type="entry name" value="DnaJ domain"/>
    <property type="match status" value="1"/>
</dbReference>
<dbReference type="AlphaFoldDB" id="A0A5B6UH60"/>
<dbReference type="InterPro" id="IPR001623">
    <property type="entry name" value="DnaJ_domain"/>
</dbReference>
<dbReference type="Pfam" id="PF11926">
    <property type="entry name" value="DUF3444"/>
    <property type="match status" value="2"/>
</dbReference>
<dbReference type="PRINTS" id="PR00625">
    <property type="entry name" value="JDOMAIN"/>
</dbReference>
<name>A0A5B6UH60_9ROSI</name>
<feature type="domain" description="J" evidence="2">
    <location>
        <begin position="67"/>
        <end position="131"/>
    </location>
</feature>
<dbReference type="EMBL" id="SMMG02000011">
    <property type="protein sequence ID" value="KAA3457119.1"/>
    <property type="molecule type" value="Genomic_DNA"/>
</dbReference>
<dbReference type="InterPro" id="IPR024593">
    <property type="entry name" value="DUF3444"/>
</dbReference>
<dbReference type="CDD" id="cd06257">
    <property type="entry name" value="DnaJ"/>
    <property type="match status" value="1"/>
</dbReference>
<dbReference type="Proteomes" id="UP000325315">
    <property type="component" value="Unassembled WGS sequence"/>
</dbReference>
<evidence type="ECO:0000313" key="3">
    <source>
        <dbReference type="EMBL" id="KAA3457119.1"/>
    </source>
</evidence>
<sequence length="1171" mass="131585">MECNKEEAIRAKGIAEQKMQNGDIEGAKKFALKAQKLFPELENITQLLAVCNVHYCAKHNLYGSEKDWYGILQIEQSADESLIKKQFRKLALLLHPDKNKFHGAEAAFKLIGEANRVLTDQTSRSQYDLKCRVSAKTVPKPTSHPTSRASSVNSQSEFASNYRNGSSKFTASNSFQQAQHLTFWTLCSACGFKFLCNKDFLNRILHCLSCRSSFIAHDLGPQGYSWSHFSNLKEVRNEGPCKASSQHNSGKPFGVHFPHKFGGSAPSPKAGSSQAGDSKKQEKVGVSVQQTKEGFTAQKADEFSNARDRKRGIKIPKPNLPKPKKSGTSRNAKKRTRKSAVESDESCETASGIKVENVVSQEDCSNNTGVNSNVNGGHPSRRSSRQKQPVSYEEKLADDDDDLESPYKKSKVMAAPNANAEKVINEVMKKEKSGGCTAPADVCKKEVKQKASAPSEHTVSNKKRKAGESKGKEEETVVLDSNNMVHQFDSGFESSREVNPSPQVLEYPDPEFSDFEKHKAENCFAVNQVWAIYDTLDGMPRFYARVKKVFDPGFKLRITWLEPDPEEANEQNWVDLDLPVSCGKYCYGSSEVCIDRLMFSHRIDPIKCFGKCFFFVYPQKAETWALFKDWDIKWVSEPEKHKPPYRYDFVEVLTDFDEELGIGVAHLGKVKGFVSIFQQIERDGVISFQVSSRELYRFSHRVPSFRMSGKEREGIPVGSFELDPACLPSYLFELVDSADMKLGDHNLDNAENCSSPDRPHNQAKATINSERILTPVRIQKSDVEKEASAFRKPLRGSSRTLKDHGQLDAVHYKNEDDSVEVIPDCNLSQLKGSSILGDAVENMSTSKKREKSDLNTDCLKPQSSPRYLRRKGSQVSASQHDTQEDGKNYSVSNKYETRGSFGTTKGRDSLSPPIGNMHFHERDGSAVDVTKSSSVSTLLSPARKTSNLECHDFKREKSEDKFEVDQIWALYSRDGMPKDYAQVKKIESTPDFRLHVALLSVCSRPKDLKLPLCCGIFKVKSGQTKVVSCNDVSHQLKAEPIGKNRYKIYPRKGEVWAIHKSWNTTDSESGKGECDIVEVLEDNENSKKVMVLSCLKKPKSLYRAPRSQRSTTSVVEIPETEFARFSHQIPAFQHTGDDSRWRGYWELDPLAFPGISSSQCNPEYAPYEKME</sequence>
<evidence type="ECO:0000259" key="2">
    <source>
        <dbReference type="PROSITE" id="PS50076"/>
    </source>
</evidence>
<keyword evidence="4" id="KW-1185">Reference proteome</keyword>
<organism evidence="3 4">
    <name type="scientific">Gossypium australe</name>
    <dbReference type="NCBI Taxonomy" id="47621"/>
    <lineage>
        <taxon>Eukaryota</taxon>
        <taxon>Viridiplantae</taxon>
        <taxon>Streptophyta</taxon>
        <taxon>Embryophyta</taxon>
        <taxon>Tracheophyta</taxon>
        <taxon>Spermatophyta</taxon>
        <taxon>Magnoliopsida</taxon>
        <taxon>eudicotyledons</taxon>
        <taxon>Gunneridae</taxon>
        <taxon>Pentapetalae</taxon>
        <taxon>rosids</taxon>
        <taxon>malvids</taxon>
        <taxon>Malvales</taxon>
        <taxon>Malvaceae</taxon>
        <taxon>Malvoideae</taxon>
        <taxon>Gossypium</taxon>
    </lineage>
</organism>
<proteinExistence type="predicted"/>
<feature type="region of interest" description="Disordered" evidence="1">
    <location>
        <begin position="136"/>
        <end position="155"/>
    </location>
</feature>
<accession>A0A5B6UH60</accession>
<dbReference type="PANTHER" id="PTHR45089:SF42">
    <property type="entry name" value="J DOMAIN-CONTAINING PROTEIN"/>
    <property type="match status" value="1"/>
</dbReference>
<dbReference type="SUPFAM" id="SSF46565">
    <property type="entry name" value="Chaperone J-domain"/>
    <property type="match status" value="1"/>
</dbReference>
<feature type="compositionally biased region" description="Basic residues" evidence="1">
    <location>
        <begin position="322"/>
        <end position="338"/>
    </location>
</feature>
<dbReference type="PROSITE" id="PS50076">
    <property type="entry name" value="DNAJ_2"/>
    <property type="match status" value="1"/>
</dbReference>
<dbReference type="PANTHER" id="PTHR45089">
    <property type="entry name" value="DNAJ HEAT SHOCK AMINO-TERMINAL DOMAIN PROTEIN-RELATED"/>
    <property type="match status" value="1"/>
</dbReference>
<dbReference type="OrthoDB" id="10250354at2759"/>